<dbReference type="AlphaFoldDB" id="A0A6A6I1I7"/>
<sequence length="490" mass="53077">MLRDFVSPDGSWRGAFSARGTFPGSASPYAVLSLQDPVMSNGDDVGLDGNDSVGASPGSCGISDAHPDFQVGIRFLKLRAAHAVRTDRVASAQSRGLFIHRPSRAPFATTPRVWGTEPAIGCRRWRKAVKGGCGSGSNLGVPGADLHHLVCRGCGKAIPPLLNWSANFNFDDEVGAFAAFAVFGKPSVAVRRTERRGCCRIRTNEEGRNQTNKTRPAGGSSQKPSRASAMQADRGRPRSGPETARAMRMRLVKILRLNGLQGDSRCRVVDAAAATRTGSHQAKATAIFLMTRRRLPGVTLQAAYRVKRDASVGEEPWRVPGSECKCERHVVVQRCREQASEIAWKASFRRRPPRHPQLRTSIGSTLEFCFTMHSSCNCNWVLSLSYGDKYSALLRLSRECVVPLLASARLGMLLSASHRRRPLVAPPATARAGLLPAAPEAKCKGPAAAQALWQRGSVAAVCRRRRTSYDWVALQQCSAVVGDEPSGNWA</sequence>
<keyword evidence="3" id="KW-1185">Reference proteome</keyword>
<evidence type="ECO:0000313" key="3">
    <source>
        <dbReference type="Proteomes" id="UP000800094"/>
    </source>
</evidence>
<feature type="compositionally biased region" description="Polar residues" evidence="1">
    <location>
        <begin position="209"/>
        <end position="225"/>
    </location>
</feature>
<proteinExistence type="predicted"/>
<reference evidence="2" key="1">
    <citation type="journal article" date="2020" name="Stud. Mycol.">
        <title>101 Dothideomycetes genomes: a test case for predicting lifestyles and emergence of pathogens.</title>
        <authorList>
            <person name="Haridas S."/>
            <person name="Albert R."/>
            <person name="Binder M."/>
            <person name="Bloem J."/>
            <person name="Labutti K."/>
            <person name="Salamov A."/>
            <person name="Andreopoulos B."/>
            <person name="Baker S."/>
            <person name="Barry K."/>
            <person name="Bills G."/>
            <person name="Bluhm B."/>
            <person name="Cannon C."/>
            <person name="Castanera R."/>
            <person name="Culley D."/>
            <person name="Daum C."/>
            <person name="Ezra D."/>
            <person name="Gonzalez J."/>
            <person name="Henrissat B."/>
            <person name="Kuo A."/>
            <person name="Liang C."/>
            <person name="Lipzen A."/>
            <person name="Lutzoni F."/>
            <person name="Magnuson J."/>
            <person name="Mondo S."/>
            <person name="Nolan M."/>
            <person name="Ohm R."/>
            <person name="Pangilinan J."/>
            <person name="Park H.-J."/>
            <person name="Ramirez L."/>
            <person name="Alfaro M."/>
            <person name="Sun H."/>
            <person name="Tritt A."/>
            <person name="Yoshinaga Y."/>
            <person name="Zwiers L.-H."/>
            <person name="Turgeon B."/>
            <person name="Goodwin S."/>
            <person name="Spatafora J."/>
            <person name="Crous P."/>
            <person name="Grigoriev I."/>
        </authorList>
    </citation>
    <scope>NUCLEOTIDE SEQUENCE</scope>
    <source>
        <strain evidence="2">CBS 122368</strain>
    </source>
</reference>
<feature type="region of interest" description="Disordered" evidence="1">
    <location>
        <begin position="201"/>
        <end position="244"/>
    </location>
</feature>
<dbReference type="EMBL" id="ML987203">
    <property type="protein sequence ID" value="KAF2244137.1"/>
    <property type="molecule type" value="Genomic_DNA"/>
</dbReference>
<accession>A0A6A6I1I7</accession>
<dbReference type="GeneID" id="54585580"/>
<dbReference type="RefSeq" id="XP_033679141.1">
    <property type="nucleotide sequence ID" value="XM_033832250.1"/>
</dbReference>
<organism evidence="2 3">
    <name type="scientific">Trematosphaeria pertusa</name>
    <dbReference type="NCBI Taxonomy" id="390896"/>
    <lineage>
        <taxon>Eukaryota</taxon>
        <taxon>Fungi</taxon>
        <taxon>Dikarya</taxon>
        <taxon>Ascomycota</taxon>
        <taxon>Pezizomycotina</taxon>
        <taxon>Dothideomycetes</taxon>
        <taxon>Pleosporomycetidae</taxon>
        <taxon>Pleosporales</taxon>
        <taxon>Massarineae</taxon>
        <taxon>Trematosphaeriaceae</taxon>
        <taxon>Trematosphaeria</taxon>
    </lineage>
</organism>
<protein>
    <submittedName>
        <fullName evidence="2">Uncharacterized protein</fullName>
    </submittedName>
</protein>
<evidence type="ECO:0000256" key="1">
    <source>
        <dbReference type="SAM" id="MobiDB-lite"/>
    </source>
</evidence>
<dbReference type="Proteomes" id="UP000800094">
    <property type="component" value="Unassembled WGS sequence"/>
</dbReference>
<name>A0A6A6I1I7_9PLEO</name>
<gene>
    <name evidence="2" type="ORF">BU26DRAFT_554175</name>
</gene>
<evidence type="ECO:0000313" key="2">
    <source>
        <dbReference type="EMBL" id="KAF2244137.1"/>
    </source>
</evidence>